<evidence type="ECO:0000313" key="15">
    <source>
        <dbReference type="Proteomes" id="UP000010467"/>
    </source>
</evidence>
<keyword evidence="8" id="KW-0574">Periplasm</keyword>
<dbReference type="GO" id="GO:0015627">
    <property type="term" value="C:type II protein secretion system complex"/>
    <property type="evidence" value="ECO:0007669"/>
    <property type="project" value="InterPro"/>
</dbReference>
<dbReference type="InterPro" id="IPR045584">
    <property type="entry name" value="Pilin-like"/>
</dbReference>
<dbReference type="Proteomes" id="UP000010467">
    <property type="component" value="Chromosome"/>
</dbReference>
<dbReference type="RefSeq" id="WP_015235780.1">
    <property type="nucleotide sequence ID" value="NC_019793.1"/>
</dbReference>
<dbReference type="GO" id="GO:0009279">
    <property type="term" value="C:cell outer membrane"/>
    <property type="evidence" value="ECO:0007669"/>
    <property type="project" value="UniProtKB-SubCell"/>
</dbReference>
<evidence type="ECO:0000256" key="10">
    <source>
        <dbReference type="ARBA" id="ARBA00023136"/>
    </source>
</evidence>
<gene>
    <name evidence="14" type="ordered locus">Deipe_1972</name>
</gene>
<dbReference type="Pfam" id="PF12019">
    <property type="entry name" value="GspH"/>
    <property type="match status" value="1"/>
</dbReference>
<evidence type="ECO:0000256" key="8">
    <source>
        <dbReference type="ARBA" id="ARBA00022764"/>
    </source>
</evidence>
<protein>
    <submittedName>
        <fullName evidence="14">General secretion pathway protein H</fullName>
    </submittedName>
</protein>
<evidence type="ECO:0000256" key="3">
    <source>
        <dbReference type="ARBA" id="ARBA00004418"/>
    </source>
</evidence>
<keyword evidence="6" id="KW-0997">Cell inner membrane</keyword>
<dbReference type="EMBL" id="CP003382">
    <property type="protein sequence ID" value="AFZ67475.1"/>
    <property type="molecule type" value="Genomic_DNA"/>
</dbReference>
<dbReference type="STRING" id="937777.Deipe_1972"/>
<dbReference type="KEGG" id="dpd:Deipe_1972"/>
<evidence type="ECO:0000256" key="6">
    <source>
        <dbReference type="ARBA" id="ARBA00022519"/>
    </source>
</evidence>
<dbReference type="SUPFAM" id="SSF54523">
    <property type="entry name" value="Pili subunits"/>
    <property type="match status" value="1"/>
</dbReference>
<evidence type="ECO:0000256" key="9">
    <source>
        <dbReference type="ARBA" id="ARBA00022989"/>
    </source>
</evidence>
<keyword evidence="15" id="KW-1185">Reference proteome</keyword>
<dbReference type="PROSITE" id="PS00409">
    <property type="entry name" value="PROKAR_NTER_METHYL"/>
    <property type="match status" value="1"/>
</dbReference>
<keyword evidence="7 12" id="KW-0812">Transmembrane</keyword>
<keyword evidence="4" id="KW-1003">Cell membrane</keyword>
<evidence type="ECO:0000256" key="12">
    <source>
        <dbReference type="SAM" id="Phobius"/>
    </source>
</evidence>
<dbReference type="HOGENOM" id="CLU_137830_0_0_0"/>
<evidence type="ECO:0000259" key="13">
    <source>
        <dbReference type="Pfam" id="PF12019"/>
    </source>
</evidence>
<dbReference type="Gene3D" id="3.55.40.10">
    <property type="entry name" value="minor pseudopilin epsh domain"/>
    <property type="match status" value="1"/>
</dbReference>
<dbReference type="NCBIfam" id="TIGR02532">
    <property type="entry name" value="IV_pilin_GFxxxE"/>
    <property type="match status" value="1"/>
</dbReference>
<dbReference type="GO" id="GO:0005886">
    <property type="term" value="C:plasma membrane"/>
    <property type="evidence" value="ECO:0007669"/>
    <property type="project" value="UniProtKB-SubCell"/>
</dbReference>
<evidence type="ECO:0000256" key="5">
    <source>
        <dbReference type="ARBA" id="ARBA00022481"/>
    </source>
</evidence>
<evidence type="ECO:0000256" key="7">
    <source>
        <dbReference type="ARBA" id="ARBA00022692"/>
    </source>
</evidence>
<dbReference type="Pfam" id="PF07963">
    <property type="entry name" value="N_methyl"/>
    <property type="match status" value="1"/>
</dbReference>
<keyword evidence="9 12" id="KW-1133">Transmembrane helix</keyword>
<feature type="transmembrane region" description="Helical" evidence="12">
    <location>
        <begin position="12"/>
        <end position="30"/>
    </location>
</feature>
<dbReference type="OrthoDB" id="26110at2"/>
<dbReference type="PATRIC" id="fig|937777.3.peg.1975"/>
<evidence type="ECO:0000313" key="14">
    <source>
        <dbReference type="EMBL" id="AFZ67475.1"/>
    </source>
</evidence>
<dbReference type="GO" id="GO:0015628">
    <property type="term" value="P:protein secretion by the type II secretion system"/>
    <property type="evidence" value="ECO:0007669"/>
    <property type="project" value="InterPro"/>
</dbReference>
<keyword evidence="10 12" id="KW-0472">Membrane</keyword>
<dbReference type="GO" id="GO:0042597">
    <property type="term" value="C:periplasmic space"/>
    <property type="evidence" value="ECO:0007669"/>
    <property type="project" value="UniProtKB-SubCell"/>
</dbReference>
<dbReference type="InterPro" id="IPR012902">
    <property type="entry name" value="N_methyl_site"/>
</dbReference>
<accession>L0A386</accession>
<feature type="domain" description="General secretion pathway GspH" evidence="13">
    <location>
        <begin position="40"/>
        <end position="156"/>
    </location>
</feature>
<reference evidence="15" key="1">
    <citation type="submission" date="2012-03" db="EMBL/GenBank/DDBJ databases">
        <title>Complete sequence of chromosome of Deinococcus peraridilitoris DSM 19664.</title>
        <authorList>
            <person name="Lucas S."/>
            <person name="Copeland A."/>
            <person name="Lapidus A."/>
            <person name="Glavina del Rio T."/>
            <person name="Dalin E."/>
            <person name="Tice H."/>
            <person name="Bruce D."/>
            <person name="Goodwin L."/>
            <person name="Pitluck S."/>
            <person name="Peters L."/>
            <person name="Mikhailova N."/>
            <person name="Lu M."/>
            <person name="Kyrpides N."/>
            <person name="Mavromatis K."/>
            <person name="Ivanova N."/>
            <person name="Brettin T."/>
            <person name="Detter J.C."/>
            <person name="Han C."/>
            <person name="Larimer F."/>
            <person name="Land M."/>
            <person name="Hauser L."/>
            <person name="Markowitz V."/>
            <person name="Cheng J.-F."/>
            <person name="Hugenholtz P."/>
            <person name="Woyke T."/>
            <person name="Wu D."/>
            <person name="Pukall R."/>
            <person name="Steenblock K."/>
            <person name="Brambilla E."/>
            <person name="Klenk H.-P."/>
            <person name="Eisen J.A."/>
        </authorList>
    </citation>
    <scope>NUCLEOTIDE SEQUENCE [LARGE SCALE GENOMIC DNA]</scope>
    <source>
        <strain evidence="15">DSM 19664 / LMG 22246 / CIP 109416 / KR-200</strain>
    </source>
</reference>
<comment type="subcellular location">
    <subcellularLocation>
        <location evidence="2">Cell inner membrane</location>
        <topology evidence="2">Single-pass membrane protein</topology>
    </subcellularLocation>
    <subcellularLocation>
        <location evidence="1">Cell outer membrane</location>
        <topology evidence="1">Single-pass membrane protein</topology>
    </subcellularLocation>
    <subcellularLocation>
        <location evidence="3">Periplasm</location>
    </subcellularLocation>
</comment>
<evidence type="ECO:0000256" key="4">
    <source>
        <dbReference type="ARBA" id="ARBA00022475"/>
    </source>
</evidence>
<sequence length="163" mass="18250">MRHTSGFSLLELLIVIGIVGVLAAIVPLTIRRDQIQTRQAANLLAQQIQLSRFEAVRRNRFAGIYFPANGLSFIVYEDTNNDRTYTSSGDTTIQTYNLRSGDYAKTQLQLSAAATILFDPRSFLVNTAAPGTVTTFRMQSTDNSNYVWRVEVTTQGRVIRVIQ</sequence>
<proteinExistence type="predicted"/>
<dbReference type="eggNOG" id="COG4970">
    <property type="taxonomic scope" value="Bacteria"/>
</dbReference>
<keyword evidence="5" id="KW-0488">Methylation</keyword>
<organism evidence="14 15">
    <name type="scientific">Deinococcus peraridilitoris (strain DSM 19664 / LMG 22246 / CIP 109416 / KR-200)</name>
    <dbReference type="NCBI Taxonomy" id="937777"/>
    <lineage>
        <taxon>Bacteria</taxon>
        <taxon>Thermotogati</taxon>
        <taxon>Deinococcota</taxon>
        <taxon>Deinococci</taxon>
        <taxon>Deinococcales</taxon>
        <taxon>Deinococcaceae</taxon>
        <taxon>Deinococcus</taxon>
    </lineage>
</organism>
<dbReference type="AlphaFoldDB" id="L0A386"/>
<evidence type="ECO:0000256" key="11">
    <source>
        <dbReference type="ARBA" id="ARBA00023237"/>
    </source>
</evidence>
<name>L0A386_DEIPD</name>
<keyword evidence="11" id="KW-0998">Cell outer membrane</keyword>
<dbReference type="InterPro" id="IPR022346">
    <property type="entry name" value="T2SS_GspH"/>
</dbReference>
<evidence type="ECO:0000256" key="1">
    <source>
        <dbReference type="ARBA" id="ARBA00004203"/>
    </source>
</evidence>
<evidence type="ECO:0000256" key="2">
    <source>
        <dbReference type="ARBA" id="ARBA00004377"/>
    </source>
</evidence>